<evidence type="ECO:0000256" key="8">
    <source>
        <dbReference type="RuleBase" id="RU363032"/>
    </source>
</evidence>
<dbReference type="GO" id="GO:0043190">
    <property type="term" value="C:ATP-binding cassette (ABC) transporter complex"/>
    <property type="evidence" value="ECO:0007669"/>
    <property type="project" value="InterPro"/>
</dbReference>
<comment type="subcellular location">
    <subcellularLocation>
        <location evidence="1 8">Cell membrane</location>
        <topology evidence="1 8">Multi-pass membrane protein</topology>
    </subcellularLocation>
</comment>
<evidence type="ECO:0000256" key="7">
    <source>
        <dbReference type="ARBA" id="ARBA00023136"/>
    </source>
</evidence>
<dbReference type="GO" id="GO:0006865">
    <property type="term" value="P:amino acid transport"/>
    <property type="evidence" value="ECO:0007669"/>
    <property type="project" value="UniProtKB-KW"/>
</dbReference>
<feature type="transmembrane region" description="Helical" evidence="8">
    <location>
        <begin position="20"/>
        <end position="40"/>
    </location>
</feature>
<name>A0A921B1T8_9LACO</name>
<feature type="transmembrane region" description="Helical" evidence="8">
    <location>
        <begin position="85"/>
        <end position="101"/>
    </location>
</feature>
<keyword evidence="4 8" id="KW-0812">Transmembrane</keyword>
<sequence length="217" mass="24099">MISILTNNWSSLMEGVKYTIESSLIALIGSLILGVIFAMLEISPNKTVHIIGRTYVEIFRNIPLLVVAMFFYIVMPRFIPGLDGFTAGTIGLIIYTSAFIAETVRAGIESVDVGQMEAARSNGMTYLQSMRFIVLPQAIKIVVPPLGNQFVNLVKNSSVLAFLAGFDLMYQGNLIASTTFKTTDTYLAVGLLYLIMTMPLSYLMRYLEKRWSKNPQA</sequence>
<feature type="transmembrane region" description="Helical" evidence="8">
    <location>
        <begin position="61"/>
        <end position="79"/>
    </location>
</feature>
<dbReference type="SUPFAM" id="SSF161098">
    <property type="entry name" value="MetI-like"/>
    <property type="match status" value="1"/>
</dbReference>
<organism evidence="10 11">
    <name type="scientific">Lapidilactobacillus dextrinicus</name>
    <dbReference type="NCBI Taxonomy" id="51664"/>
    <lineage>
        <taxon>Bacteria</taxon>
        <taxon>Bacillati</taxon>
        <taxon>Bacillota</taxon>
        <taxon>Bacilli</taxon>
        <taxon>Lactobacillales</taxon>
        <taxon>Lactobacillaceae</taxon>
        <taxon>Lapidilactobacillus</taxon>
    </lineage>
</organism>
<dbReference type="Proteomes" id="UP000774947">
    <property type="component" value="Unassembled WGS sequence"/>
</dbReference>
<dbReference type="Gene3D" id="1.10.3720.10">
    <property type="entry name" value="MetI-like"/>
    <property type="match status" value="1"/>
</dbReference>
<dbReference type="AlphaFoldDB" id="A0A921B1T8"/>
<feature type="transmembrane region" description="Helical" evidence="8">
    <location>
        <begin position="159"/>
        <end position="180"/>
    </location>
</feature>
<dbReference type="EMBL" id="DYXY01000014">
    <property type="protein sequence ID" value="HJE14603.1"/>
    <property type="molecule type" value="Genomic_DNA"/>
</dbReference>
<dbReference type="InterPro" id="IPR000515">
    <property type="entry name" value="MetI-like"/>
</dbReference>
<comment type="caution">
    <text evidence="10">The sequence shown here is derived from an EMBL/GenBank/DDBJ whole genome shotgun (WGS) entry which is preliminary data.</text>
</comment>
<dbReference type="PANTHER" id="PTHR30614">
    <property type="entry name" value="MEMBRANE COMPONENT OF AMINO ACID ABC TRANSPORTER"/>
    <property type="match status" value="1"/>
</dbReference>
<reference evidence="10" key="1">
    <citation type="journal article" date="2021" name="PeerJ">
        <title>Extensive microbial diversity within the chicken gut microbiome revealed by metagenomics and culture.</title>
        <authorList>
            <person name="Gilroy R."/>
            <person name="Ravi A."/>
            <person name="Getino M."/>
            <person name="Pursley I."/>
            <person name="Horton D.L."/>
            <person name="Alikhan N.F."/>
            <person name="Baker D."/>
            <person name="Gharbi K."/>
            <person name="Hall N."/>
            <person name="Watson M."/>
            <person name="Adriaenssens E.M."/>
            <person name="Foster-Nyarko E."/>
            <person name="Jarju S."/>
            <person name="Secka A."/>
            <person name="Antonio M."/>
            <person name="Oren A."/>
            <person name="Chaudhuri R.R."/>
            <person name="La Ragione R."/>
            <person name="Hildebrand F."/>
            <person name="Pallen M.J."/>
        </authorList>
    </citation>
    <scope>NUCLEOTIDE SEQUENCE</scope>
    <source>
        <strain evidence="10">CHK173-2119</strain>
    </source>
</reference>
<evidence type="ECO:0000256" key="6">
    <source>
        <dbReference type="ARBA" id="ARBA00022989"/>
    </source>
</evidence>
<gene>
    <name evidence="10" type="ORF">K8W17_00795</name>
</gene>
<proteinExistence type="inferred from homology"/>
<keyword evidence="2 8" id="KW-0813">Transport</keyword>
<evidence type="ECO:0000256" key="5">
    <source>
        <dbReference type="ARBA" id="ARBA00022970"/>
    </source>
</evidence>
<dbReference type="InterPro" id="IPR010065">
    <property type="entry name" value="AA_ABC_transptr_permease_3TM"/>
</dbReference>
<dbReference type="InterPro" id="IPR043429">
    <property type="entry name" value="ArtM/GltK/GlnP/TcyL/YhdX-like"/>
</dbReference>
<evidence type="ECO:0000256" key="1">
    <source>
        <dbReference type="ARBA" id="ARBA00004651"/>
    </source>
</evidence>
<keyword evidence="3" id="KW-1003">Cell membrane</keyword>
<keyword evidence="7 8" id="KW-0472">Membrane</keyword>
<dbReference type="GO" id="GO:0022857">
    <property type="term" value="F:transmembrane transporter activity"/>
    <property type="evidence" value="ECO:0007669"/>
    <property type="project" value="InterPro"/>
</dbReference>
<feature type="domain" description="ABC transmembrane type-1" evidence="9">
    <location>
        <begin position="16"/>
        <end position="204"/>
    </location>
</feature>
<reference evidence="10" key="2">
    <citation type="submission" date="2021-09" db="EMBL/GenBank/DDBJ databases">
        <authorList>
            <person name="Gilroy R."/>
        </authorList>
    </citation>
    <scope>NUCLEOTIDE SEQUENCE</scope>
    <source>
        <strain evidence="10">CHK173-2119</strain>
    </source>
</reference>
<dbReference type="InterPro" id="IPR035906">
    <property type="entry name" value="MetI-like_sf"/>
</dbReference>
<comment type="similarity">
    <text evidence="8">Belongs to the binding-protein-dependent transport system permease family.</text>
</comment>
<evidence type="ECO:0000313" key="10">
    <source>
        <dbReference type="EMBL" id="HJE14603.1"/>
    </source>
</evidence>
<feature type="transmembrane region" description="Helical" evidence="8">
    <location>
        <begin position="186"/>
        <end position="204"/>
    </location>
</feature>
<dbReference type="Pfam" id="PF00528">
    <property type="entry name" value="BPD_transp_1"/>
    <property type="match status" value="1"/>
</dbReference>
<evidence type="ECO:0000256" key="2">
    <source>
        <dbReference type="ARBA" id="ARBA00022448"/>
    </source>
</evidence>
<protein>
    <submittedName>
        <fullName evidence="10">Amino acid ABC transporter permease</fullName>
    </submittedName>
</protein>
<keyword evidence="6 8" id="KW-1133">Transmembrane helix</keyword>
<dbReference type="NCBIfam" id="TIGR01726">
    <property type="entry name" value="HEQRo_perm_3TM"/>
    <property type="match status" value="1"/>
</dbReference>
<evidence type="ECO:0000256" key="4">
    <source>
        <dbReference type="ARBA" id="ARBA00022692"/>
    </source>
</evidence>
<evidence type="ECO:0000313" key="11">
    <source>
        <dbReference type="Proteomes" id="UP000774947"/>
    </source>
</evidence>
<evidence type="ECO:0000259" key="9">
    <source>
        <dbReference type="PROSITE" id="PS50928"/>
    </source>
</evidence>
<keyword evidence="5" id="KW-0029">Amino-acid transport</keyword>
<dbReference type="PANTHER" id="PTHR30614:SF7">
    <property type="entry name" value="GLUTAMINE ABC TRANSPORTER PERMEASE PROTEIN GLNM-RELATED"/>
    <property type="match status" value="1"/>
</dbReference>
<dbReference type="PROSITE" id="PS50928">
    <property type="entry name" value="ABC_TM1"/>
    <property type="match status" value="1"/>
</dbReference>
<evidence type="ECO:0000256" key="3">
    <source>
        <dbReference type="ARBA" id="ARBA00022475"/>
    </source>
</evidence>
<dbReference type="CDD" id="cd06261">
    <property type="entry name" value="TM_PBP2"/>
    <property type="match status" value="1"/>
</dbReference>
<dbReference type="FunFam" id="1.10.3720.10:FF:000033">
    <property type="entry name" value="Polar amino acid ABC transporter permease"/>
    <property type="match status" value="1"/>
</dbReference>
<accession>A0A921B1T8</accession>